<evidence type="ECO:0000256" key="13">
    <source>
        <dbReference type="PROSITE-ProRule" id="PRU10141"/>
    </source>
</evidence>
<feature type="transmembrane region" description="Helical" evidence="14">
    <location>
        <begin position="277"/>
        <end position="304"/>
    </location>
</feature>
<dbReference type="GO" id="GO:0004674">
    <property type="term" value="F:protein serine/threonine kinase activity"/>
    <property type="evidence" value="ECO:0007669"/>
    <property type="project" value="UniProtKB-KW"/>
</dbReference>
<dbReference type="Pfam" id="PF13947">
    <property type="entry name" value="GUB_WAK_bind"/>
    <property type="match status" value="1"/>
</dbReference>
<protein>
    <recommendedName>
        <fullName evidence="16">Protein kinase domain-containing protein</fullName>
    </recommendedName>
</protein>
<dbReference type="Gene3D" id="1.10.510.10">
    <property type="entry name" value="Transferase(Phosphotransferase) domain 1"/>
    <property type="match status" value="1"/>
</dbReference>
<evidence type="ECO:0000256" key="4">
    <source>
        <dbReference type="ARBA" id="ARBA00022692"/>
    </source>
</evidence>
<dbReference type="EnsemblPlants" id="Zm00001eb035220_T001">
    <property type="protein sequence ID" value="Zm00001eb035220_P001"/>
    <property type="gene ID" value="Zm00001eb035220"/>
</dbReference>
<dbReference type="PROSITE" id="PS00108">
    <property type="entry name" value="PROTEIN_KINASE_ST"/>
    <property type="match status" value="1"/>
</dbReference>
<feature type="signal peptide" evidence="15">
    <location>
        <begin position="1"/>
        <end position="17"/>
    </location>
</feature>
<evidence type="ECO:0000256" key="12">
    <source>
        <dbReference type="ARBA" id="ARBA00023180"/>
    </source>
</evidence>
<dbReference type="PROSITE" id="PS50011">
    <property type="entry name" value="PROTEIN_KINASE_DOM"/>
    <property type="match status" value="1"/>
</dbReference>
<keyword evidence="10 14" id="KW-0472">Membrane</keyword>
<dbReference type="FunFam" id="3.30.200.20:FF:000043">
    <property type="entry name" value="Wall-associated receptor kinase 2"/>
    <property type="match status" value="1"/>
</dbReference>
<dbReference type="FunFam" id="1.10.510.10:FF:000084">
    <property type="entry name" value="Wall-associated receptor kinase 2"/>
    <property type="match status" value="1"/>
</dbReference>
<dbReference type="Proteomes" id="UP000007305">
    <property type="component" value="Chromosome 1"/>
</dbReference>
<keyword evidence="4 14" id="KW-0812">Transmembrane</keyword>
<dbReference type="GO" id="GO:0007166">
    <property type="term" value="P:cell surface receptor signaling pathway"/>
    <property type="evidence" value="ECO:0000318"/>
    <property type="project" value="GO_Central"/>
</dbReference>
<keyword evidence="3" id="KW-0808">Transferase</keyword>
<keyword evidence="8 13" id="KW-0067">ATP-binding</keyword>
<evidence type="ECO:0000256" key="2">
    <source>
        <dbReference type="ARBA" id="ARBA00022527"/>
    </source>
</evidence>
<dbReference type="Gene3D" id="3.30.200.20">
    <property type="entry name" value="Phosphorylase Kinase, domain 1"/>
    <property type="match status" value="1"/>
</dbReference>
<feature type="binding site" evidence="13">
    <location>
        <position position="382"/>
    </location>
    <ligand>
        <name>ATP</name>
        <dbReference type="ChEBI" id="CHEBI:30616"/>
    </ligand>
</feature>
<dbReference type="AlphaFoldDB" id="A0A804LTD3"/>
<keyword evidence="7" id="KW-0418">Kinase</keyword>
<keyword evidence="5 15" id="KW-0732">Signal</keyword>
<reference evidence="17" key="3">
    <citation type="submission" date="2021-05" db="UniProtKB">
        <authorList>
            <consortium name="EnsemblPlants"/>
        </authorList>
    </citation>
    <scope>IDENTIFICATION</scope>
    <source>
        <strain evidence="17">cv. B73</strain>
    </source>
</reference>
<evidence type="ECO:0000256" key="14">
    <source>
        <dbReference type="SAM" id="Phobius"/>
    </source>
</evidence>
<keyword evidence="11" id="KW-1015">Disulfide bond</keyword>
<dbReference type="GO" id="GO:0005524">
    <property type="term" value="F:ATP binding"/>
    <property type="evidence" value="ECO:0007669"/>
    <property type="project" value="UniProtKB-UniRule"/>
</dbReference>
<proteinExistence type="predicted"/>
<feature type="chain" id="PRO_5032605838" description="Protein kinase domain-containing protein" evidence="15">
    <location>
        <begin position="18"/>
        <end position="676"/>
    </location>
</feature>
<dbReference type="Gramene" id="Zm00001eb035220_T001">
    <property type="protein sequence ID" value="Zm00001eb035220_P001"/>
    <property type="gene ID" value="Zm00001eb035220"/>
</dbReference>
<evidence type="ECO:0000256" key="7">
    <source>
        <dbReference type="ARBA" id="ARBA00022777"/>
    </source>
</evidence>
<dbReference type="InterPro" id="IPR025287">
    <property type="entry name" value="WAK_GUB"/>
</dbReference>
<organism evidence="17 18">
    <name type="scientific">Zea mays</name>
    <name type="common">Maize</name>
    <dbReference type="NCBI Taxonomy" id="4577"/>
    <lineage>
        <taxon>Eukaryota</taxon>
        <taxon>Viridiplantae</taxon>
        <taxon>Streptophyta</taxon>
        <taxon>Embryophyta</taxon>
        <taxon>Tracheophyta</taxon>
        <taxon>Spermatophyta</taxon>
        <taxon>Magnoliopsida</taxon>
        <taxon>Liliopsida</taxon>
        <taxon>Poales</taxon>
        <taxon>Poaceae</taxon>
        <taxon>PACMAD clade</taxon>
        <taxon>Panicoideae</taxon>
        <taxon>Andropogonodae</taxon>
        <taxon>Andropogoneae</taxon>
        <taxon>Tripsacinae</taxon>
        <taxon>Zea</taxon>
    </lineage>
</organism>
<evidence type="ECO:0000256" key="15">
    <source>
        <dbReference type="SAM" id="SignalP"/>
    </source>
</evidence>
<evidence type="ECO:0000256" key="6">
    <source>
        <dbReference type="ARBA" id="ARBA00022741"/>
    </source>
</evidence>
<dbReference type="InterPro" id="IPR008271">
    <property type="entry name" value="Ser/Thr_kinase_AS"/>
</dbReference>
<evidence type="ECO:0000256" key="9">
    <source>
        <dbReference type="ARBA" id="ARBA00022989"/>
    </source>
</evidence>
<dbReference type="InterPro" id="IPR001245">
    <property type="entry name" value="Ser-Thr/Tyr_kinase_cat_dom"/>
</dbReference>
<evidence type="ECO:0000256" key="1">
    <source>
        <dbReference type="ARBA" id="ARBA00004479"/>
    </source>
</evidence>
<dbReference type="PANTHER" id="PTHR27005:SF238">
    <property type="entry name" value="PROTEIN KINASE DOMAIN-CONTAINING PROTEIN"/>
    <property type="match status" value="1"/>
</dbReference>
<dbReference type="PROSITE" id="PS00107">
    <property type="entry name" value="PROTEIN_KINASE_ATP"/>
    <property type="match status" value="1"/>
</dbReference>
<dbReference type="InterPro" id="IPR011009">
    <property type="entry name" value="Kinase-like_dom_sf"/>
</dbReference>
<dbReference type="Pfam" id="PF07714">
    <property type="entry name" value="PK_Tyr_Ser-Thr"/>
    <property type="match status" value="1"/>
</dbReference>
<evidence type="ECO:0000313" key="17">
    <source>
        <dbReference type="EnsemblPlants" id="Zm00001eb035220_P001"/>
    </source>
</evidence>
<evidence type="ECO:0000256" key="5">
    <source>
        <dbReference type="ARBA" id="ARBA00022729"/>
    </source>
</evidence>
<dbReference type="GO" id="GO:0005886">
    <property type="term" value="C:plasma membrane"/>
    <property type="evidence" value="ECO:0000318"/>
    <property type="project" value="GO_Central"/>
</dbReference>
<dbReference type="PANTHER" id="PTHR27005">
    <property type="entry name" value="WALL-ASSOCIATED RECEPTOR KINASE-LIKE 21"/>
    <property type="match status" value="1"/>
</dbReference>
<comment type="subcellular location">
    <subcellularLocation>
        <location evidence="1">Membrane</location>
        <topology evidence="1">Single-pass type I membrane protein</topology>
    </subcellularLocation>
</comment>
<dbReference type="InterPro" id="IPR000719">
    <property type="entry name" value="Prot_kinase_dom"/>
</dbReference>
<evidence type="ECO:0000256" key="10">
    <source>
        <dbReference type="ARBA" id="ARBA00023136"/>
    </source>
</evidence>
<dbReference type="SUPFAM" id="SSF56112">
    <property type="entry name" value="Protein kinase-like (PK-like)"/>
    <property type="match status" value="1"/>
</dbReference>
<dbReference type="CDD" id="cd14066">
    <property type="entry name" value="STKc_IRAK"/>
    <property type="match status" value="1"/>
</dbReference>
<feature type="domain" description="Protein kinase" evidence="16">
    <location>
        <begin position="354"/>
        <end position="625"/>
    </location>
</feature>
<keyword evidence="2" id="KW-0723">Serine/threonine-protein kinase</keyword>
<keyword evidence="18" id="KW-1185">Reference proteome</keyword>
<accession>A0A804LTD3</accession>
<sequence length="676" mass="76343">MFAWVLAAAAATDGVPAESPRPAGCPTAERCGDIAVPYPFSLERRCAINNDERFHLNCTMSTNKQLLLHGKSPPLEVTKISVQRNKVWIKSPISRQCYNKSATEIITIHDMLDITSTPFVLSRKDNKVIVLGCNNMAVGYKISEYYTVVCSPTCMQNPSMENPRNDGKCNHDGGCCPLDLPKGAKSIRAVFYLLNKTSPLWKNYPCNYVTVMDRTRFKFNTTYLTSSAFYDINNGEVSAVMEWKIEEKRCKDPKIHKHGSYACVSNNSECTNTSDDAGYACLSIGLGVGSGICFVVLALISPYIMRKIKTRRIKERFFKQNHGLLLQQLISRNANISERMIITLREVEKATNNFDRERVIGGGGHGTVFKGNLDLNVVAIKKSKIVVQREINEFINEVVVLSQVNHRNVVKLLGCCLETEVPLLVYEFISNGTLYHHLHVHGPISLSWADRLRIALEVARALSYLHSAASMPIFHRDIKTTNILLDDNLTAKVSDFGASRYIKIDQTGVTTAIQGTIGYLDPMYYKTCRLTDKSDVFSFGVVLVELLTRRKPFCYQSDNGDDLVTHFTSLLIEGKLEDIIDPQIMEEEDGEILKVARLATLCTELRGEDRPPMREVEMTLENLILKKRQVLFNKSSWRYDTNQTRDSTRLNEFVSNEASRQYTMEEEILLSATYPR</sequence>
<keyword evidence="9 14" id="KW-1133">Transmembrane helix</keyword>
<reference evidence="17" key="2">
    <citation type="submission" date="2019-07" db="EMBL/GenBank/DDBJ databases">
        <authorList>
            <person name="Seetharam A."/>
            <person name="Woodhouse M."/>
            <person name="Cannon E."/>
        </authorList>
    </citation>
    <scope>NUCLEOTIDE SEQUENCE [LARGE SCALE GENOMIC DNA]</scope>
    <source>
        <strain evidence="17">cv. B73</strain>
    </source>
</reference>
<reference evidence="18" key="1">
    <citation type="submission" date="2015-12" db="EMBL/GenBank/DDBJ databases">
        <title>Update maize B73 reference genome by single molecule sequencing technologies.</title>
        <authorList>
            <consortium name="Maize Genome Sequencing Project"/>
            <person name="Ware D."/>
        </authorList>
    </citation>
    <scope>NUCLEOTIDE SEQUENCE [LARGE SCALE GENOMIC DNA]</scope>
    <source>
        <strain evidence="18">cv. B73</strain>
    </source>
</reference>
<evidence type="ECO:0000256" key="11">
    <source>
        <dbReference type="ARBA" id="ARBA00023157"/>
    </source>
</evidence>
<evidence type="ECO:0000259" key="16">
    <source>
        <dbReference type="PROSITE" id="PS50011"/>
    </source>
</evidence>
<evidence type="ECO:0000256" key="3">
    <source>
        <dbReference type="ARBA" id="ARBA00022679"/>
    </source>
</evidence>
<dbReference type="GO" id="GO:0030247">
    <property type="term" value="F:polysaccharide binding"/>
    <property type="evidence" value="ECO:0007669"/>
    <property type="project" value="InterPro"/>
</dbReference>
<keyword evidence="6 13" id="KW-0547">Nucleotide-binding</keyword>
<dbReference type="InterPro" id="IPR045274">
    <property type="entry name" value="WAK-like"/>
</dbReference>
<dbReference type="InterPro" id="IPR017441">
    <property type="entry name" value="Protein_kinase_ATP_BS"/>
</dbReference>
<name>A0A804LTD3_MAIZE</name>
<dbReference type="SMART" id="SM00220">
    <property type="entry name" value="S_TKc"/>
    <property type="match status" value="1"/>
</dbReference>
<keyword evidence="12" id="KW-0325">Glycoprotein</keyword>
<evidence type="ECO:0000256" key="8">
    <source>
        <dbReference type="ARBA" id="ARBA00022840"/>
    </source>
</evidence>
<dbReference type="InParanoid" id="A0A804LTD3"/>
<evidence type="ECO:0000313" key="18">
    <source>
        <dbReference type="Proteomes" id="UP000007305"/>
    </source>
</evidence>